<feature type="transmembrane region" description="Helical" evidence="1">
    <location>
        <begin position="25"/>
        <end position="47"/>
    </location>
</feature>
<dbReference type="InterPro" id="IPR046035">
    <property type="entry name" value="DUF5993"/>
</dbReference>
<dbReference type="RefSeq" id="WP_243985816.1">
    <property type="nucleotide sequence ID" value="NZ_JAUFPT010000061.1"/>
</dbReference>
<keyword evidence="3" id="KW-1185">Reference proteome</keyword>
<keyword evidence="1" id="KW-0812">Transmembrane</keyword>
<reference evidence="3" key="1">
    <citation type="journal article" date="2019" name="Int. J. Syst. Evol. Microbiol.">
        <title>The Global Catalogue of Microorganisms (GCM) 10K type strain sequencing project: providing services to taxonomists for standard genome sequencing and annotation.</title>
        <authorList>
            <consortium name="The Broad Institute Genomics Platform"/>
            <consortium name="The Broad Institute Genome Sequencing Center for Infectious Disease"/>
            <person name="Wu L."/>
            <person name="Ma J."/>
        </authorList>
    </citation>
    <scope>NUCLEOTIDE SEQUENCE [LARGE SCALE GENOMIC DNA]</scope>
    <source>
        <strain evidence="3">CECT 7806</strain>
    </source>
</reference>
<name>A0ABT8AS68_9HYPH</name>
<proteinExistence type="predicted"/>
<evidence type="ECO:0000313" key="2">
    <source>
        <dbReference type="EMBL" id="MDN3572688.1"/>
    </source>
</evidence>
<organism evidence="2 3">
    <name type="scientific">Methylobacterium longum</name>
    <dbReference type="NCBI Taxonomy" id="767694"/>
    <lineage>
        <taxon>Bacteria</taxon>
        <taxon>Pseudomonadati</taxon>
        <taxon>Pseudomonadota</taxon>
        <taxon>Alphaproteobacteria</taxon>
        <taxon>Hyphomicrobiales</taxon>
        <taxon>Methylobacteriaceae</taxon>
        <taxon>Methylobacterium</taxon>
    </lineage>
</organism>
<dbReference type="Pfam" id="PF19455">
    <property type="entry name" value="DUF5993"/>
    <property type="match status" value="1"/>
</dbReference>
<evidence type="ECO:0000256" key="1">
    <source>
        <dbReference type="SAM" id="Phobius"/>
    </source>
</evidence>
<keyword evidence="1" id="KW-1133">Transmembrane helix</keyword>
<evidence type="ECO:0000313" key="3">
    <source>
        <dbReference type="Proteomes" id="UP001244297"/>
    </source>
</evidence>
<keyword evidence="1" id="KW-0472">Membrane</keyword>
<accession>A0ABT8AS68</accession>
<gene>
    <name evidence="2" type="ORF">QWZ18_18900</name>
</gene>
<sequence>MMVLPFVGLAGSAIAVLTGRRRVAVGLWFVSLIGILGLFAAHATSTLQLSF</sequence>
<dbReference type="EMBL" id="JAUFPT010000061">
    <property type="protein sequence ID" value="MDN3572688.1"/>
    <property type="molecule type" value="Genomic_DNA"/>
</dbReference>
<protein>
    <submittedName>
        <fullName evidence="2">DUF5993 family protein</fullName>
    </submittedName>
</protein>
<comment type="caution">
    <text evidence="2">The sequence shown here is derived from an EMBL/GenBank/DDBJ whole genome shotgun (WGS) entry which is preliminary data.</text>
</comment>
<dbReference type="Proteomes" id="UP001244297">
    <property type="component" value="Unassembled WGS sequence"/>
</dbReference>